<dbReference type="EMBL" id="JAFBFC010000003">
    <property type="protein sequence ID" value="MBM7703403.1"/>
    <property type="molecule type" value="Genomic_DNA"/>
</dbReference>
<dbReference type="Gene3D" id="1.10.287.3030">
    <property type="match status" value="1"/>
</dbReference>
<keyword evidence="2" id="KW-1185">Reference proteome</keyword>
<proteinExistence type="predicted"/>
<dbReference type="InterPro" id="IPR025446">
    <property type="entry name" value="Antirep_AbbA"/>
</dbReference>
<accession>A0ABS2QVU8</accession>
<evidence type="ECO:0000313" key="2">
    <source>
        <dbReference type="Proteomes" id="UP000809829"/>
    </source>
</evidence>
<organism evidence="1 2">
    <name type="scientific">Priestia iocasae</name>
    <dbReference type="NCBI Taxonomy" id="2291674"/>
    <lineage>
        <taxon>Bacteria</taxon>
        <taxon>Bacillati</taxon>
        <taxon>Bacillota</taxon>
        <taxon>Bacilli</taxon>
        <taxon>Bacillales</taxon>
        <taxon>Bacillaceae</taxon>
        <taxon>Priestia</taxon>
    </lineage>
</organism>
<dbReference type="Proteomes" id="UP000809829">
    <property type="component" value="Unassembled WGS sequence"/>
</dbReference>
<sequence>MSLNSTTLLSSEEARLLLDLLFKQHYAVEVVSSHISDIENGLVSVEEEEYKRISSLYHRLQEM</sequence>
<reference evidence="1 2" key="1">
    <citation type="submission" date="2021-01" db="EMBL/GenBank/DDBJ databases">
        <title>Genomic Encyclopedia of Type Strains, Phase IV (KMG-IV): sequencing the most valuable type-strain genomes for metagenomic binning, comparative biology and taxonomic classification.</title>
        <authorList>
            <person name="Goeker M."/>
        </authorList>
    </citation>
    <scope>NUCLEOTIDE SEQUENCE [LARGE SCALE GENOMIC DNA]</scope>
    <source>
        <strain evidence="1 2">DSM 104297</strain>
    </source>
</reference>
<name>A0ABS2QVU8_9BACI</name>
<protein>
    <recommendedName>
        <fullName evidence="3">Antirepressor AbbA</fullName>
    </recommendedName>
</protein>
<dbReference type="Pfam" id="PF14156">
    <property type="entry name" value="AbbA_antirepres"/>
    <property type="match status" value="1"/>
</dbReference>
<evidence type="ECO:0008006" key="3">
    <source>
        <dbReference type="Google" id="ProtNLM"/>
    </source>
</evidence>
<dbReference type="RefSeq" id="WP_205187181.1">
    <property type="nucleotide sequence ID" value="NZ_JAFBFC010000003.1"/>
</dbReference>
<comment type="caution">
    <text evidence="1">The sequence shown here is derived from an EMBL/GenBank/DDBJ whole genome shotgun (WGS) entry which is preliminary data.</text>
</comment>
<evidence type="ECO:0000313" key="1">
    <source>
        <dbReference type="EMBL" id="MBM7703403.1"/>
    </source>
</evidence>
<gene>
    <name evidence="1" type="ORF">JOC83_002250</name>
</gene>